<dbReference type="STRING" id="31234.E3NBD8"/>
<dbReference type="InParanoid" id="E3NBD8"/>
<feature type="domain" description="F-box" evidence="1">
    <location>
        <begin position="83"/>
        <end position="130"/>
    </location>
</feature>
<evidence type="ECO:0000313" key="3">
    <source>
        <dbReference type="Proteomes" id="UP000008281"/>
    </source>
</evidence>
<dbReference type="Pfam" id="PF01827">
    <property type="entry name" value="FTH"/>
    <property type="match status" value="1"/>
</dbReference>
<sequence>MGNVAERDPMETRSLILKEFGKVQTRIVTNPELWRKLSFDAHKELCKVLGDDFIDYPEFEFWFSRFARGKLYLDYDRSSDSKPRSFTDLPQDVFKNVGEYLELHDRLLLRDVCKDIRYQVDNWDLKVDEISFIDGSHWEVKVTNGSGSYRAKDFGKNEDNICYPAFYRNPISFVMNILMLPNLLLKKLTIDLHFMAPGVLEEIKMSPVYPKREKFSEIIESEQCQSAKTVYIESLLVTSRFPLDVLYHCPRFTVLLDDSAEKLKAEFLKKLMKYGEVQKCVVYISICRSRLSQILSYFNEPEAMVPNFPSLRRYPIPGSNEFYELEQVFLRNRTSVDRYGLQEEFVRLERKQ</sequence>
<evidence type="ECO:0000259" key="1">
    <source>
        <dbReference type="PROSITE" id="PS50181"/>
    </source>
</evidence>
<name>E3NBD8_CAERE</name>
<dbReference type="CDD" id="cd22150">
    <property type="entry name" value="F-box_CeFBXA-like"/>
    <property type="match status" value="1"/>
</dbReference>
<proteinExistence type="predicted"/>
<evidence type="ECO:0000313" key="2">
    <source>
        <dbReference type="EMBL" id="EFO91971.1"/>
    </source>
</evidence>
<organism evidence="3">
    <name type="scientific">Caenorhabditis remanei</name>
    <name type="common">Caenorhabditis vulgaris</name>
    <dbReference type="NCBI Taxonomy" id="31234"/>
    <lineage>
        <taxon>Eukaryota</taxon>
        <taxon>Metazoa</taxon>
        <taxon>Ecdysozoa</taxon>
        <taxon>Nematoda</taxon>
        <taxon>Chromadorea</taxon>
        <taxon>Rhabditida</taxon>
        <taxon>Rhabditina</taxon>
        <taxon>Rhabditomorpha</taxon>
        <taxon>Rhabditoidea</taxon>
        <taxon>Rhabditidae</taxon>
        <taxon>Peloderinae</taxon>
        <taxon>Caenorhabditis</taxon>
    </lineage>
</organism>
<dbReference type="EMBL" id="DS268585">
    <property type="protein sequence ID" value="EFO91971.1"/>
    <property type="molecule type" value="Genomic_DNA"/>
</dbReference>
<protein>
    <recommendedName>
        <fullName evidence="1">F-box domain-containing protein</fullName>
    </recommendedName>
</protein>
<dbReference type="InterPro" id="IPR001810">
    <property type="entry name" value="F-box_dom"/>
</dbReference>
<dbReference type="Proteomes" id="UP000008281">
    <property type="component" value="Unassembled WGS sequence"/>
</dbReference>
<accession>E3NBD8</accession>
<dbReference type="AlphaFoldDB" id="E3NBD8"/>
<dbReference type="InterPro" id="IPR040161">
    <property type="entry name" value="FB224"/>
</dbReference>
<keyword evidence="3" id="KW-1185">Reference proteome</keyword>
<dbReference type="PROSITE" id="PS50181">
    <property type="entry name" value="FBOX"/>
    <property type="match status" value="1"/>
</dbReference>
<dbReference type="PANTHER" id="PTHR23015">
    <property type="entry name" value="UNCHARACTERIZED C.ELEGANS PROTEIN"/>
    <property type="match status" value="1"/>
</dbReference>
<dbReference type="GO" id="GO:0045087">
    <property type="term" value="P:innate immune response"/>
    <property type="evidence" value="ECO:0007669"/>
    <property type="project" value="TreeGrafter"/>
</dbReference>
<dbReference type="OrthoDB" id="10034054at2759"/>
<gene>
    <name evidence="2" type="ORF">CRE_11451</name>
</gene>
<dbReference type="HOGENOM" id="CLU_030831_3_3_1"/>
<dbReference type="InterPro" id="IPR002900">
    <property type="entry name" value="DUF38/FTH_CAE_spp"/>
</dbReference>
<dbReference type="PANTHER" id="PTHR23015:SF4">
    <property type="entry name" value="DUF38 DOMAIN-CONTAINING PROTEIN-RELATED"/>
    <property type="match status" value="1"/>
</dbReference>
<dbReference type="InterPro" id="IPR041426">
    <property type="entry name" value="Mos1_HTH"/>
</dbReference>
<reference evidence="2" key="1">
    <citation type="submission" date="2007-07" db="EMBL/GenBank/DDBJ databases">
        <title>PCAP assembly of the Caenorhabditis remanei genome.</title>
        <authorList>
            <consortium name="The Caenorhabditis remanei Sequencing Consortium"/>
            <person name="Wilson R.K."/>
        </authorList>
    </citation>
    <scope>NUCLEOTIDE SEQUENCE [LARGE SCALE GENOMIC DNA]</scope>
    <source>
        <strain evidence="2">PB4641</strain>
    </source>
</reference>
<dbReference type="Pfam" id="PF17906">
    <property type="entry name" value="HTH_48"/>
    <property type="match status" value="1"/>
</dbReference>